<protein>
    <submittedName>
        <fullName evidence="2">WD_REPEATS_REGION domain-containing protein</fullName>
    </submittedName>
</protein>
<name>A0AC35TRZ1_9BILA</name>
<accession>A0AC35TRZ1</accession>
<dbReference type="Proteomes" id="UP000095286">
    <property type="component" value="Unplaced"/>
</dbReference>
<evidence type="ECO:0000313" key="2">
    <source>
        <dbReference type="WBParaSite" id="RSKR_0000352300.1"/>
    </source>
</evidence>
<organism evidence="1 2">
    <name type="scientific">Rhabditophanes sp. KR3021</name>
    <dbReference type="NCBI Taxonomy" id="114890"/>
    <lineage>
        <taxon>Eukaryota</taxon>
        <taxon>Metazoa</taxon>
        <taxon>Ecdysozoa</taxon>
        <taxon>Nematoda</taxon>
        <taxon>Chromadorea</taxon>
        <taxon>Rhabditida</taxon>
        <taxon>Tylenchina</taxon>
        <taxon>Panagrolaimomorpha</taxon>
        <taxon>Strongyloidoidea</taxon>
        <taxon>Alloionematidae</taxon>
        <taxon>Rhabditophanes</taxon>
    </lineage>
</organism>
<dbReference type="WBParaSite" id="RSKR_0000352300.1">
    <property type="protein sequence ID" value="RSKR_0000352300.1"/>
    <property type="gene ID" value="RSKR_0000352300"/>
</dbReference>
<reference evidence="2" key="1">
    <citation type="submission" date="2016-11" db="UniProtKB">
        <authorList>
            <consortium name="WormBaseParasite"/>
        </authorList>
    </citation>
    <scope>IDENTIFICATION</scope>
    <source>
        <strain evidence="2">KR3021</strain>
    </source>
</reference>
<evidence type="ECO:0000313" key="1">
    <source>
        <dbReference type="Proteomes" id="UP000095286"/>
    </source>
</evidence>
<sequence length="333" mass="36931">MEDSTPKIQDAEDAAKITPPDLFVGALTGAVKAINIKQNTMKNLVSIADLVPKRDQIVRMCYTDEAQCDVLYCTGSNSICYYNYGNTSIVKLFSIDGIKDRLVGLASGDKDKIFTVFEGGQTTIYDNKGVSDGFSMNIGKCVQAVDTSRLQKEKTFAAGGKENELKIWDMARQQPIFTAKNVSHDFLNLRVPVNILSMGYCKGSDKIYTTTKKHQIRLYDPKAQAKPVMDLSWLENPITASSPGYEEHFIVVGNAIGEMGLFDTRVQRLVHKYKGAAGSIRSIAANPNAPLVASVGLDRFIRVHDMKKHCLRTKWYAKVKLSSVLMRDDLTVL</sequence>
<proteinExistence type="predicted"/>